<dbReference type="GO" id="GO:0004315">
    <property type="term" value="F:3-oxoacyl-[acyl-carrier-protein] synthase activity"/>
    <property type="evidence" value="ECO:0007669"/>
    <property type="project" value="UniProtKB-EC"/>
</dbReference>
<dbReference type="CDD" id="cd05289">
    <property type="entry name" value="MDR_like_2"/>
    <property type="match status" value="1"/>
</dbReference>
<reference evidence="3 4" key="1">
    <citation type="submission" date="2016-03" db="EMBL/GenBank/DDBJ databases">
        <title>Complete genome sequence of a soil Actinobacterium, Nocardioides dokdonensis FR1436.</title>
        <authorList>
            <person name="Kwon S.-K."/>
            <person name="Kim K."/>
            <person name="Kim J.F."/>
        </authorList>
    </citation>
    <scope>NUCLEOTIDE SEQUENCE [LARGE SCALE GENOMIC DNA]</scope>
    <source>
        <strain evidence="3 4">FR1436</strain>
    </source>
</reference>
<dbReference type="InterPro" id="IPR011032">
    <property type="entry name" value="GroES-like_sf"/>
</dbReference>
<dbReference type="EMBL" id="CP015079">
    <property type="protein sequence ID" value="ANH38472.1"/>
    <property type="molecule type" value="Genomic_DNA"/>
</dbReference>
<evidence type="ECO:0000313" key="3">
    <source>
        <dbReference type="EMBL" id="ANH38472.1"/>
    </source>
</evidence>
<dbReference type="Pfam" id="PF08240">
    <property type="entry name" value="ADH_N"/>
    <property type="match status" value="1"/>
</dbReference>
<dbReference type="PANTHER" id="PTHR11695:SF294">
    <property type="entry name" value="RETICULON-4-INTERACTING PROTEIN 1, MITOCHONDRIAL"/>
    <property type="match status" value="1"/>
</dbReference>
<dbReference type="GO" id="GO:0016491">
    <property type="term" value="F:oxidoreductase activity"/>
    <property type="evidence" value="ECO:0007669"/>
    <property type="project" value="UniProtKB-KW"/>
</dbReference>
<dbReference type="SUPFAM" id="SSF51735">
    <property type="entry name" value="NAD(P)-binding Rossmann-fold domains"/>
    <property type="match status" value="1"/>
</dbReference>
<dbReference type="GO" id="GO:0008270">
    <property type="term" value="F:zinc ion binding"/>
    <property type="evidence" value="ECO:0007669"/>
    <property type="project" value="InterPro"/>
</dbReference>
<dbReference type="KEGG" id="ndk:I601_2044"/>
<dbReference type="EC" id="2.3.1.41" evidence="3"/>
<evidence type="ECO:0000313" key="4">
    <source>
        <dbReference type="Proteomes" id="UP000077868"/>
    </source>
</evidence>
<dbReference type="SUPFAM" id="SSF50129">
    <property type="entry name" value="GroES-like"/>
    <property type="match status" value="1"/>
</dbReference>
<dbReference type="Pfam" id="PF13602">
    <property type="entry name" value="ADH_zinc_N_2"/>
    <property type="match status" value="1"/>
</dbReference>
<dbReference type="SMART" id="SM00829">
    <property type="entry name" value="PKS_ER"/>
    <property type="match status" value="1"/>
</dbReference>
<dbReference type="STRING" id="1300347.I601_2044"/>
<keyword evidence="1" id="KW-0560">Oxidoreductase</keyword>
<protein>
    <submittedName>
        <fullName evidence="3">Phenolphthiocerol synthesis polyketide synthase type I Pks15/1</fullName>
        <ecNumber evidence="3">2.3.1.41</ecNumber>
    </submittedName>
</protein>
<dbReference type="InterPro" id="IPR013154">
    <property type="entry name" value="ADH-like_N"/>
</dbReference>
<organism evidence="3 4">
    <name type="scientific">Nocardioides dokdonensis FR1436</name>
    <dbReference type="NCBI Taxonomy" id="1300347"/>
    <lineage>
        <taxon>Bacteria</taxon>
        <taxon>Bacillati</taxon>
        <taxon>Actinomycetota</taxon>
        <taxon>Actinomycetes</taxon>
        <taxon>Propionibacteriales</taxon>
        <taxon>Nocardioidaceae</taxon>
        <taxon>Nocardioides</taxon>
    </lineage>
</organism>
<dbReference type="PATRIC" id="fig|1300347.3.peg.2043"/>
<keyword evidence="3" id="KW-0012">Acyltransferase</keyword>
<dbReference type="Gene3D" id="3.40.50.720">
    <property type="entry name" value="NAD(P)-binding Rossmann-like Domain"/>
    <property type="match status" value="1"/>
</dbReference>
<gene>
    <name evidence="3" type="ORF">I601_2044</name>
</gene>
<dbReference type="PROSITE" id="PS01162">
    <property type="entry name" value="QOR_ZETA_CRYSTAL"/>
    <property type="match status" value="1"/>
</dbReference>
<name>A0A1A9GLD8_9ACTN</name>
<keyword evidence="3" id="KW-0808">Transferase</keyword>
<dbReference type="AlphaFoldDB" id="A0A1A9GLD8"/>
<evidence type="ECO:0000256" key="1">
    <source>
        <dbReference type="ARBA" id="ARBA00023002"/>
    </source>
</evidence>
<dbReference type="InterPro" id="IPR036291">
    <property type="entry name" value="NAD(P)-bd_dom_sf"/>
</dbReference>
<accession>A0A1A9GLD8</accession>
<dbReference type="PANTHER" id="PTHR11695">
    <property type="entry name" value="ALCOHOL DEHYDROGENASE RELATED"/>
    <property type="match status" value="1"/>
</dbReference>
<dbReference type="InterPro" id="IPR050700">
    <property type="entry name" value="YIM1/Zinc_Alcohol_DH_Fams"/>
</dbReference>
<keyword evidence="4" id="KW-1185">Reference proteome</keyword>
<evidence type="ECO:0000259" key="2">
    <source>
        <dbReference type="SMART" id="SM00829"/>
    </source>
</evidence>
<feature type="domain" description="Enoyl reductase (ER)" evidence="2">
    <location>
        <begin position="22"/>
        <end position="321"/>
    </location>
</feature>
<dbReference type="Gene3D" id="3.90.180.10">
    <property type="entry name" value="Medium-chain alcohol dehydrogenases, catalytic domain"/>
    <property type="match status" value="1"/>
</dbReference>
<dbReference type="InterPro" id="IPR020843">
    <property type="entry name" value="ER"/>
</dbReference>
<proteinExistence type="predicted"/>
<dbReference type="Proteomes" id="UP000077868">
    <property type="component" value="Chromosome"/>
</dbReference>
<dbReference type="InterPro" id="IPR002364">
    <property type="entry name" value="Quin_OxRdtase/zeta-crystal_CS"/>
</dbReference>
<sequence length="324" mass="34289">MMLDRMMSDKPQMTAIVRSDDGRLSALQVARPVPGPTEVLFRSAAAGVNAIDWKIRATGDIFGTFDPDLPMVLGWDVAGEVVEVGPGVTRFAVGDRVFGMPRFPRPAEAYAEYVVAGSREVAHTPQALSDVEAAALPLAVLTAWQSVVDTLRVGQGDRVLVHAASGGVGHLAVQLAKARGAEVWATASARNHDALRDLGVDHVIDHRTELFEEVAVDMDGVLDLVGGAEHAERSVRSLRRGGRLVVVPSPDDIPSRDVLDEAGVSATWILVEPDYAALEAVAQMIGSGTLRVVVGDTRPLERLAELHEIGATGGPLGKLVATIG</sequence>